<keyword evidence="3" id="KW-1185">Reference proteome</keyword>
<reference evidence="3" key="1">
    <citation type="submission" date="2016-10" db="EMBL/GenBank/DDBJ databases">
        <authorList>
            <person name="Varghese N."/>
            <person name="Submissions S."/>
        </authorList>
    </citation>
    <scope>NUCLEOTIDE SEQUENCE [LARGE SCALE GENOMIC DNA]</scope>
    <source>
        <strain evidence="3">DSM 15282</strain>
    </source>
</reference>
<keyword evidence="1" id="KW-0812">Transmembrane</keyword>
<protein>
    <submittedName>
        <fullName evidence="2">Uncharacterized protein</fullName>
    </submittedName>
</protein>
<organism evidence="2 3">
    <name type="scientific">Algoriphagus ornithinivorans</name>
    <dbReference type="NCBI Taxonomy" id="226506"/>
    <lineage>
        <taxon>Bacteria</taxon>
        <taxon>Pseudomonadati</taxon>
        <taxon>Bacteroidota</taxon>
        <taxon>Cytophagia</taxon>
        <taxon>Cytophagales</taxon>
        <taxon>Cyclobacteriaceae</taxon>
        <taxon>Algoriphagus</taxon>
    </lineage>
</organism>
<dbReference type="Proteomes" id="UP000199564">
    <property type="component" value="Unassembled WGS sequence"/>
</dbReference>
<keyword evidence="1" id="KW-1133">Transmembrane helix</keyword>
<dbReference type="RefSeq" id="WP_091652137.1">
    <property type="nucleotide sequence ID" value="NZ_FOVW01000004.1"/>
</dbReference>
<feature type="transmembrane region" description="Helical" evidence="1">
    <location>
        <begin position="42"/>
        <end position="61"/>
    </location>
</feature>
<evidence type="ECO:0000256" key="1">
    <source>
        <dbReference type="SAM" id="Phobius"/>
    </source>
</evidence>
<accession>A0A1I5ERG4</accession>
<keyword evidence="1" id="KW-0472">Membrane</keyword>
<sequence length="65" mass="7361">MEITRKAKEELENRIDRIEEFIGKKGLGSNYLQKAKKTQRDINLALAVGGVIMIAGVILWMKSKD</sequence>
<gene>
    <name evidence="2" type="ORF">SAMN04488519_10428</name>
</gene>
<dbReference type="AlphaFoldDB" id="A0A1I5ERG4"/>
<evidence type="ECO:0000313" key="3">
    <source>
        <dbReference type="Proteomes" id="UP000199564"/>
    </source>
</evidence>
<evidence type="ECO:0000313" key="2">
    <source>
        <dbReference type="EMBL" id="SFO14010.1"/>
    </source>
</evidence>
<proteinExistence type="predicted"/>
<name>A0A1I5ERG4_9BACT</name>
<dbReference type="EMBL" id="FOVW01000004">
    <property type="protein sequence ID" value="SFO14010.1"/>
    <property type="molecule type" value="Genomic_DNA"/>
</dbReference>